<proteinExistence type="inferred from homology"/>
<name>A0A249SNT0_9MOLU</name>
<dbReference type="GO" id="GO:0006415">
    <property type="term" value="P:translational termination"/>
    <property type="evidence" value="ECO:0007669"/>
    <property type="project" value="UniProtKB-UniRule"/>
</dbReference>
<organism evidence="7 8">
    <name type="scientific">Mesoplasma chauliocola</name>
    <dbReference type="NCBI Taxonomy" id="216427"/>
    <lineage>
        <taxon>Bacteria</taxon>
        <taxon>Bacillati</taxon>
        <taxon>Mycoplasmatota</taxon>
        <taxon>Mollicutes</taxon>
        <taxon>Entomoplasmatales</taxon>
        <taxon>Entomoplasmataceae</taxon>
        <taxon>Mesoplasma</taxon>
    </lineage>
</organism>
<dbReference type="KEGG" id="mchc:CK556_03145"/>
<feature type="domain" description="Ribosome recycling factor" evidence="6">
    <location>
        <begin position="20"/>
        <end position="179"/>
    </location>
</feature>
<evidence type="ECO:0000259" key="6">
    <source>
        <dbReference type="Pfam" id="PF01765"/>
    </source>
</evidence>
<dbReference type="NCBIfam" id="TIGR00496">
    <property type="entry name" value="frr"/>
    <property type="match status" value="1"/>
</dbReference>
<dbReference type="Proteomes" id="UP000232229">
    <property type="component" value="Chromosome"/>
</dbReference>
<dbReference type="FunFam" id="1.10.132.20:FF:000001">
    <property type="entry name" value="Ribosome-recycling factor"/>
    <property type="match status" value="1"/>
</dbReference>
<dbReference type="PANTHER" id="PTHR20982:SF3">
    <property type="entry name" value="MITOCHONDRIAL RIBOSOME RECYCLING FACTOR PSEUDO 1"/>
    <property type="match status" value="1"/>
</dbReference>
<evidence type="ECO:0000256" key="2">
    <source>
        <dbReference type="ARBA" id="ARBA00005912"/>
    </source>
</evidence>
<dbReference type="PANTHER" id="PTHR20982">
    <property type="entry name" value="RIBOSOME RECYCLING FACTOR"/>
    <property type="match status" value="1"/>
</dbReference>
<dbReference type="AlphaFoldDB" id="A0A249SNT0"/>
<dbReference type="Gene3D" id="3.30.1360.40">
    <property type="match status" value="1"/>
</dbReference>
<dbReference type="CDD" id="cd00520">
    <property type="entry name" value="RRF"/>
    <property type="match status" value="1"/>
</dbReference>
<keyword evidence="3 5" id="KW-0963">Cytoplasm</keyword>
<protein>
    <recommendedName>
        <fullName evidence="5">Ribosome-recycling factor</fullName>
        <shortName evidence="5">RRF</shortName>
    </recommendedName>
    <alternativeName>
        <fullName evidence="5">Ribosome-releasing factor</fullName>
    </alternativeName>
</protein>
<dbReference type="InterPro" id="IPR036191">
    <property type="entry name" value="RRF_sf"/>
</dbReference>
<dbReference type="SUPFAM" id="SSF55194">
    <property type="entry name" value="Ribosome recycling factor, RRF"/>
    <property type="match status" value="1"/>
</dbReference>
<evidence type="ECO:0000256" key="4">
    <source>
        <dbReference type="ARBA" id="ARBA00022917"/>
    </source>
</evidence>
<keyword evidence="4 5" id="KW-0648">Protein biosynthesis</keyword>
<gene>
    <name evidence="5" type="primary">frr</name>
    <name evidence="7" type="ORF">CK556_03145</name>
</gene>
<dbReference type="GO" id="GO:0005737">
    <property type="term" value="C:cytoplasm"/>
    <property type="evidence" value="ECO:0007669"/>
    <property type="project" value="UniProtKB-SubCell"/>
</dbReference>
<evidence type="ECO:0000313" key="8">
    <source>
        <dbReference type="Proteomes" id="UP000232229"/>
    </source>
</evidence>
<dbReference type="GO" id="GO:0043023">
    <property type="term" value="F:ribosomal large subunit binding"/>
    <property type="evidence" value="ECO:0007669"/>
    <property type="project" value="TreeGrafter"/>
</dbReference>
<dbReference type="RefSeq" id="WP_036246599.1">
    <property type="nucleotide sequence ID" value="NZ_CP023173.1"/>
</dbReference>
<evidence type="ECO:0000256" key="5">
    <source>
        <dbReference type="HAMAP-Rule" id="MF_00040"/>
    </source>
</evidence>
<reference evidence="7 8" key="1">
    <citation type="submission" date="2017-08" db="EMBL/GenBank/DDBJ databases">
        <title>Complete Genome Sequence of Mesoplasma chauliocola.</title>
        <authorList>
            <person name="Knight T.F.Jr."/>
            <person name="Citino T."/>
        </authorList>
    </citation>
    <scope>NUCLEOTIDE SEQUENCE [LARGE SCALE GENOMIC DNA]</scope>
    <source>
        <strain evidence="7 8">CHPA-2</strain>
    </source>
</reference>
<sequence length="181" mass="20593">MDEILLLAEQQMEDTVAAWQEHIKTIRTGRASASMLDKVMVNYYGTPTPVNQTAQISTPEPQLLVIKPWDKSLIQEVVAAINKSDLNLNPISDAEVVRINIPALTEEIRKDLVKKMNKELENFKVRIRNIRRDNIDIAKKDKSISEDVVKGIETDIQKITDSSIKKLDEISKIKEKELMAI</sequence>
<dbReference type="EMBL" id="CP023173">
    <property type="protein sequence ID" value="ASZ09325.1"/>
    <property type="molecule type" value="Genomic_DNA"/>
</dbReference>
<comment type="function">
    <text evidence="5">Responsible for the release of ribosomes from messenger RNA at the termination of protein biosynthesis. May increase the efficiency of translation by recycling ribosomes from one round of translation to another.</text>
</comment>
<evidence type="ECO:0000313" key="7">
    <source>
        <dbReference type="EMBL" id="ASZ09325.1"/>
    </source>
</evidence>
<dbReference type="Gene3D" id="1.10.132.20">
    <property type="entry name" value="Ribosome-recycling factor"/>
    <property type="match status" value="1"/>
</dbReference>
<comment type="subcellular location">
    <subcellularLocation>
        <location evidence="1 5">Cytoplasm</location>
    </subcellularLocation>
</comment>
<evidence type="ECO:0000256" key="1">
    <source>
        <dbReference type="ARBA" id="ARBA00004496"/>
    </source>
</evidence>
<dbReference type="InterPro" id="IPR002661">
    <property type="entry name" value="Ribosome_recyc_fac"/>
</dbReference>
<accession>A0A249SNT0</accession>
<dbReference type="FunFam" id="3.30.1360.40:FF:000001">
    <property type="entry name" value="Ribosome-recycling factor"/>
    <property type="match status" value="1"/>
</dbReference>
<evidence type="ECO:0000256" key="3">
    <source>
        <dbReference type="ARBA" id="ARBA00022490"/>
    </source>
</evidence>
<dbReference type="HAMAP" id="MF_00040">
    <property type="entry name" value="RRF"/>
    <property type="match status" value="1"/>
</dbReference>
<dbReference type="InterPro" id="IPR023584">
    <property type="entry name" value="Ribosome_recyc_fac_dom"/>
</dbReference>
<dbReference type="Pfam" id="PF01765">
    <property type="entry name" value="RRF"/>
    <property type="match status" value="1"/>
</dbReference>
<keyword evidence="8" id="KW-1185">Reference proteome</keyword>
<dbReference type="STRING" id="1336232.GCA_000518825_00930"/>
<comment type="similarity">
    <text evidence="2 5">Belongs to the RRF family.</text>
</comment>